<evidence type="ECO:0008006" key="4">
    <source>
        <dbReference type="Google" id="ProtNLM"/>
    </source>
</evidence>
<dbReference type="Proteomes" id="UP000280819">
    <property type="component" value="Unassembled WGS sequence"/>
</dbReference>
<evidence type="ECO:0000313" key="2">
    <source>
        <dbReference type="EMBL" id="RRD05461.1"/>
    </source>
</evidence>
<dbReference type="EMBL" id="RQZG01000006">
    <property type="protein sequence ID" value="RRD05461.1"/>
    <property type="molecule type" value="Genomic_DNA"/>
</dbReference>
<feature type="signal peptide" evidence="1">
    <location>
        <begin position="1"/>
        <end position="28"/>
    </location>
</feature>
<keyword evidence="1" id="KW-0732">Signal</keyword>
<sequence>MMKTKKRLIALAAAAMLFGSLTVTPAEAAYTSGRINCYNNTTAGVHGAKYGRYDLMIIKLGGHQFYRGYARSKTVKSNYRSTNWSVSAQTLEAHKTRGTCIVYE</sequence>
<proteinExistence type="predicted"/>
<name>A0A3P1T7J6_9ACTN</name>
<protein>
    <recommendedName>
        <fullName evidence="4">Lactococcin 972 family bacteriocin</fullName>
    </recommendedName>
</protein>
<dbReference type="RefSeq" id="WP_124844289.1">
    <property type="nucleotide sequence ID" value="NZ_RQZG01000006.1"/>
</dbReference>
<evidence type="ECO:0000256" key="1">
    <source>
        <dbReference type="SAM" id="SignalP"/>
    </source>
</evidence>
<gene>
    <name evidence="2" type="ORF">EII34_06950</name>
</gene>
<accession>A0A3P1T7J6</accession>
<reference evidence="2 3" key="1">
    <citation type="submission" date="2018-11" db="EMBL/GenBank/DDBJ databases">
        <title>Genomes From Bacteria Associated with the Canine Oral Cavity: a Test Case for Automated Genome-Based Taxonomic Assignment.</title>
        <authorList>
            <person name="Coil D.A."/>
            <person name="Jospin G."/>
            <person name="Darling A.E."/>
            <person name="Wallis C."/>
            <person name="Davis I.J."/>
            <person name="Harris S."/>
            <person name="Eisen J.A."/>
            <person name="Holcombe L.J."/>
            <person name="O'Flynn C."/>
        </authorList>
    </citation>
    <scope>NUCLEOTIDE SEQUENCE [LARGE SCALE GENOMIC DNA]</scope>
    <source>
        <strain evidence="2 3">OH887_COT-365</strain>
    </source>
</reference>
<comment type="caution">
    <text evidence="2">The sequence shown here is derived from an EMBL/GenBank/DDBJ whole genome shotgun (WGS) entry which is preliminary data.</text>
</comment>
<dbReference type="AlphaFoldDB" id="A0A3P1T7J6"/>
<evidence type="ECO:0000313" key="3">
    <source>
        <dbReference type="Proteomes" id="UP000280819"/>
    </source>
</evidence>
<feature type="chain" id="PRO_5017965869" description="Lactococcin 972 family bacteriocin" evidence="1">
    <location>
        <begin position="29"/>
        <end position="104"/>
    </location>
</feature>
<organism evidence="2 3">
    <name type="scientific">Arachnia propionica</name>
    <dbReference type="NCBI Taxonomy" id="1750"/>
    <lineage>
        <taxon>Bacteria</taxon>
        <taxon>Bacillati</taxon>
        <taxon>Actinomycetota</taxon>
        <taxon>Actinomycetes</taxon>
        <taxon>Propionibacteriales</taxon>
        <taxon>Propionibacteriaceae</taxon>
        <taxon>Arachnia</taxon>
    </lineage>
</organism>